<accession>A0A1G1W9T0</accession>
<protein>
    <submittedName>
        <fullName evidence="2">Uncharacterized protein</fullName>
    </submittedName>
</protein>
<evidence type="ECO:0000256" key="1">
    <source>
        <dbReference type="SAM" id="Phobius"/>
    </source>
</evidence>
<dbReference type="AlphaFoldDB" id="A0A1G1W9T0"/>
<comment type="caution">
    <text evidence="2">The sequence shown here is derived from an EMBL/GenBank/DDBJ whole genome shotgun (WGS) entry which is preliminary data.</text>
</comment>
<sequence>MKFREVTWYSKLLALALFVVLPFAGFYAGMWYQKNISLGTNDIVANGSKDASDSASQNGWREIVDSEKII</sequence>
<evidence type="ECO:0000313" key="2">
    <source>
        <dbReference type="EMBL" id="OGY24446.1"/>
    </source>
</evidence>
<name>A0A1G1W9T0_9BACT</name>
<dbReference type="EMBL" id="MHCP01000009">
    <property type="protein sequence ID" value="OGY24446.1"/>
    <property type="molecule type" value="Genomic_DNA"/>
</dbReference>
<evidence type="ECO:0000313" key="3">
    <source>
        <dbReference type="Proteomes" id="UP000176631"/>
    </source>
</evidence>
<dbReference type="Proteomes" id="UP000176631">
    <property type="component" value="Unassembled WGS sequence"/>
</dbReference>
<reference evidence="2 3" key="1">
    <citation type="journal article" date="2016" name="Nat. Commun.">
        <title>Thousands of microbial genomes shed light on interconnected biogeochemical processes in an aquifer system.</title>
        <authorList>
            <person name="Anantharaman K."/>
            <person name="Brown C.T."/>
            <person name="Hug L.A."/>
            <person name="Sharon I."/>
            <person name="Castelle C.J."/>
            <person name="Probst A.J."/>
            <person name="Thomas B.C."/>
            <person name="Singh A."/>
            <person name="Wilkins M.J."/>
            <person name="Karaoz U."/>
            <person name="Brodie E.L."/>
            <person name="Williams K.H."/>
            <person name="Hubbard S.S."/>
            <person name="Banfield J.F."/>
        </authorList>
    </citation>
    <scope>NUCLEOTIDE SEQUENCE [LARGE SCALE GENOMIC DNA]</scope>
</reference>
<gene>
    <name evidence="2" type="ORF">A2172_01655</name>
</gene>
<keyword evidence="1" id="KW-1133">Transmembrane helix</keyword>
<organism evidence="2 3">
    <name type="scientific">Candidatus Woykebacteria bacterium RBG_13_40_15</name>
    <dbReference type="NCBI Taxonomy" id="1802593"/>
    <lineage>
        <taxon>Bacteria</taxon>
        <taxon>Candidatus Woykeibacteriota</taxon>
    </lineage>
</organism>
<proteinExistence type="predicted"/>
<keyword evidence="1" id="KW-0472">Membrane</keyword>
<keyword evidence="1" id="KW-0812">Transmembrane</keyword>
<feature type="transmembrane region" description="Helical" evidence="1">
    <location>
        <begin position="12"/>
        <end position="32"/>
    </location>
</feature>
<dbReference type="STRING" id="1802593.A2172_01655"/>